<organism evidence="12 13">
    <name type="scientific">Cyprinus carpio</name>
    <name type="common">Common carp</name>
    <dbReference type="NCBI Taxonomy" id="7962"/>
    <lineage>
        <taxon>Eukaryota</taxon>
        <taxon>Metazoa</taxon>
        <taxon>Chordata</taxon>
        <taxon>Craniata</taxon>
        <taxon>Vertebrata</taxon>
        <taxon>Euteleostomi</taxon>
        <taxon>Actinopterygii</taxon>
        <taxon>Neopterygii</taxon>
        <taxon>Teleostei</taxon>
        <taxon>Ostariophysi</taxon>
        <taxon>Cypriniformes</taxon>
        <taxon>Cyprinidae</taxon>
        <taxon>Cyprininae</taxon>
        <taxon>Cyprinus</taxon>
    </lineage>
</organism>
<evidence type="ECO:0000256" key="2">
    <source>
        <dbReference type="ARBA" id="ARBA00004613"/>
    </source>
</evidence>
<reference evidence="12" key="1">
    <citation type="submission" date="2025-05" db="UniProtKB">
        <authorList>
            <consortium name="Ensembl"/>
        </authorList>
    </citation>
    <scope>IDENTIFICATION</scope>
</reference>
<evidence type="ECO:0000256" key="4">
    <source>
        <dbReference type="ARBA" id="ARBA00016270"/>
    </source>
</evidence>
<evidence type="ECO:0000256" key="3">
    <source>
        <dbReference type="ARBA" id="ARBA00010012"/>
    </source>
</evidence>
<feature type="region of interest" description="Disordered" evidence="10">
    <location>
        <begin position="51"/>
        <end position="74"/>
    </location>
</feature>
<dbReference type="AlphaFoldDB" id="A0A8C1YC08"/>
<dbReference type="Proteomes" id="UP000694427">
    <property type="component" value="Unplaced"/>
</dbReference>
<dbReference type="Ensembl" id="ENSCCRT00010130822.1">
    <property type="protein sequence ID" value="ENSCCRP00010117738.1"/>
    <property type="gene ID" value="ENSCCRG00010051591.1"/>
</dbReference>
<accession>A0A8C1YC08</accession>
<dbReference type="InterPro" id="IPR000874">
    <property type="entry name" value="Bombesin"/>
</dbReference>
<sequence>MSVMCLVWRYGSVVSIILLVVLCDAYASDAQSIRKVYLHGNHWAVGHLMGKKSTDEQVRPEDPEGNAETSMMTLDQDQQLERYKHLLLPLLHALMRGRTTPESMLEGTEEIDAHKLLQRMLEERHQWEEVHERDRQVKLAEDVLLGALLMQDDNES</sequence>
<keyword evidence="9" id="KW-0968">Cytoplasmic vesicle</keyword>
<dbReference type="Proteomes" id="UP000694701">
    <property type="component" value="Unplaced"/>
</dbReference>
<dbReference type="Ensembl" id="ENSCCRT00020066173.1">
    <property type="protein sequence ID" value="ENSCCRP00020060070.1"/>
    <property type="gene ID" value="ENSCCRG00020028425.1"/>
</dbReference>
<dbReference type="Pfam" id="PF02044">
    <property type="entry name" value="Bombesin"/>
    <property type="match status" value="1"/>
</dbReference>
<evidence type="ECO:0000313" key="13">
    <source>
        <dbReference type="Proteomes" id="UP000694427"/>
    </source>
</evidence>
<keyword evidence="13" id="KW-1185">Reference proteome</keyword>
<feature type="signal peptide" evidence="11">
    <location>
        <begin position="1"/>
        <end position="30"/>
    </location>
</feature>
<evidence type="ECO:0000256" key="7">
    <source>
        <dbReference type="ARBA" id="ARBA00022729"/>
    </source>
</evidence>
<feature type="chain" id="PRO_5044677250" description="Gastrin-releasing peptide" evidence="11">
    <location>
        <begin position="31"/>
        <end position="156"/>
    </location>
</feature>
<evidence type="ECO:0000256" key="11">
    <source>
        <dbReference type="SAM" id="SignalP"/>
    </source>
</evidence>
<evidence type="ECO:0000256" key="1">
    <source>
        <dbReference type="ARBA" id="ARBA00004263"/>
    </source>
</evidence>
<dbReference type="PANTHER" id="PTHR16866:SF2">
    <property type="entry name" value="GASTRIN-RELEASING PEPTIDE"/>
    <property type="match status" value="1"/>
</dbReference>
<comment type="subcellular location">
    <subcellularLocation>
        <location evidence="1">Cytoplasmic vesicle</location>
        <location evidence="1">Secretory vesicle lumen</location>
    </subcellularLocation>
    <subcellularLocation>
        <location evidence="2">Secreted</location>
    </subcellularLocation>
</comment>
<protein>
    <recommendedName>
        <fullName evidence="4">Gastrin-releasing peptide</fullName>
    </recommendedName>
</protein>
<dbReference type="GO" id="GO:0005615">
    <property type="term" value="C:extracellular space"/>
    <property type="evidence" value="ECO:0007669"/>
    <property type="project" value="TreeGrafter"/>
</dbReference>
<name>A0A8C1YC08_CYPCA</name>
<comment type="similarity">
    <text evidence="3">Belongs to the bombesin/neuromedin-B/ranatensin family.</text>
</comment>
<feature type="compositionally biased region" description="Basic and acidic residues" evidence="10">
    <location>
        <begin position="52"/>
        <end position="62"/>
    </location>
</feature>
<evidence type="ECO:0000256" key="8">
    <source>
        <dbReference type="ARBA" id="ARBA00022815"/>
    </source>
</evidence>
<proteinExistence type="inferred from homology"/>
<evidence type="ECO:0000256" key="10">
    <source>
        <dbReference type="SAM" id="MobiDB-lite"/>
    </source>
</evidence>
<dbReference type="PROSITE" id="PS00257">
    <property type="entry name" value="BOMBESIN"/>
    <property type="match status" value="1"/>
</dbReference>
<dbReference type="PANTHER" id="PTHR16866">
    <property type="entry name" value="GASTRIN-RELEASING PEPTIDE"/>
    <property type="match status" value="1"/>
</dbReference>
<keyword evidence="6" id="KW-0165">Cleavage on pair of basic residues</keyword>
<dbReference type="GO" id="GO:0007218">
    <property type="term" value="P:neuropeptide signaling pathway"/>
    <property type="evidence" value="ECO:0007669"/>
    <property type="project" value="InterPro"/>
</dbReference>
<keyword evidence="8" id="KW-0027">Amidation</keyword>
<dbReference type="GO" id="GO:0005184">
    <property type="term" value="F:neuropeptide hormone activity"/>
    <property type="evidence" value="ECO:0007669"/>
    <property type="project" value="TreeGrafter"/>
</dbReference>
<keyword evidence="7 11" id="KW-0732">Signal</keyword>
<keyword evidence="5" id="KW-0964">Secreted</keyword>
<evidence type="ECO:0000256" key="9">
    <source>
        <dbReference type="ARBA" id="ARBA00023329"/>
    </source>
</evidence>
<evidence type="ECO:0000256" key="6">
    <source>
        <dbReference type="ARBA" id="ARBA00022685"/>
    </source>
</evidence>
<evidence type="ECO:0000313" key="12">
    <source>
        <dbReference type="Ensembl" id="ENSCCRP00010117738.1"/>
    </source>
</evidence>
<evidence type="ECO:0000256" key="5">
    <source>
        <dbReference type="ARBA" id="ARBA00022525"/>
    </source>
</evidence>
<dbReference type="GO" id="GO:0031410">
    <property type="term" value="C:cytoplasmic vesicle"/>
    <property type="evidence" value="ECO:0007669"/>
    <property type="project" value="UniProtKB-SubCell"/>
</dbReference>